<organism evidence="1 2">
    <name type="scientific">Oryza sativa subsp. japonica</name>
    <name type="common">Rice</name>
    <dbReference type="NCBI Taxonomy" id="39947"/>
    <lineage>
        <taxon>Eukaryota</taxon>
        <taxon>Viridiplantae</taxon>
        <taxon>Streptophyta</taxon>
        <taxon>Embryophyta</taxon>
        <taxon>Tracheophyta</taxon>
        <taxon>Spermatophyta</taxon>
        <taxon>Magnoliopsida</taxon>
        <taxon>Liliopsida</taxon>
        <taxon>Poales</taxon>
        <taxon>Poaceae</taxon>
        <taxon>BOP clade</taxon>
        <taxon>Oryzoideae</taxon>
        <taxon>Oryzeae</taxon>
        <taxon>Oryzinae</taxon>
        <taxon>Oryza</taxon>
        <taxon>Oryza sativa</taxon>
    </lineage>
</organism>
<accession>Q6K7M9</accession>
<sequence length="69" mass="7775">MAATWAVFGCHCGNGSCRPEVGDDRWAHGSHLSAKEEREAGWGVGLMNFVLLNLLLELRKFTEKIRRVF</sequence>
<reference evidence="2" key="1">
    <citation type="journal article" date="2005" name="Nature">
        <title>The map-based sequence of the rice genome.</title>
        <authorList>
            <consortium name="International rice genome sequencing project (IRGSP)"/>
            <person name="Matsumoto T."/>
            <person name="Wu J."/>
            <person name="Kanamori H."/>
            <person name="Katayose Y."/>
            <person name="Fujisawa M."/>
            <person name="Namiki N."/>
            <person name="Mizuno H."/>
            <person name="Yamamoto K."/>
            <person name="Antonio B.A."/>
            <person name="Baba T."/>
            <person name="Sakata K."/>
            <person name="Nagamura Y."/>
            <person name="Aoki H."/>
            <person name="Arikawa K."/>
            <person name="Arita K."/>
            <person name="Bito T."/>
            <person name="Chiden Y."/>
            <person name="Fujitsuka N."/>
            <person name="Fukunaka R."/>
            <person name="Hamada M."/>
            <person name="Harada C."/>
            <person name="Hayashi A."/>
            <person name="Hijishita S."/>
            <person name="Honda M."/>
            <person name="Hosokawa S."/>
            <person name="Ichikawa Y."/>
            <person name="Idonuma A."/>
            <person name="Iijima M."/>
            <person name="Ikeda M."/>
            <person name="Ikeno M."/>
            <person name="Ito K."/>
            <person name="Ito S."/>
            <person name="Ito T."/>
            <person name="Ito Y."/>
            <person name="Ito Y."/>
            <person name="Iwabuchi A."/>
            <person name="Kamiya K."/>
            <person name="Karasawa W."/>
            <person name="Kurita K."/>
            <person name="Katagiri S."/>
            <person name="Kikuta A."/>
            <person name="Kobayashi H."/>
            <person name="Kobayashi N."/>
            <person name="Machita K."/>
            <person name="Maehara T."/>
            <person name="Masukawa M."/>
            <person name="Mizubayashi T."/>
            <person name="Mukai Y."/>
            <person name="Nagasaki H."/>
            <person name="Nagata Y."/>
            <person name="Naito S."/>
            <person name="Nakashima M."/>
            <person name="Nakama Y."/>
            <person name="Nakamichi Y."/>
            <person name="Nakamura M."/>
            <person name="Meguro A."/>
            <person name="Negishi M."/>
            <person name="Ohta I."/>
            <person name="Ohta T."/>
            <person name="Okamoto M."/>
            <person name="Ono N."/>
            <person name="Saji S."/>
            <person name="Sakaguchi M."/>
            <person name="Sakai K."/>
            <person name="Shibata M."/>
            <person name="Shimokawa T."/>
            <person name="Song J."/>
            <person name="Takazaki Y."/>
            <person name="Terasawa K."/>
            <person name="Tsugane M."/>
            <person name="Tsuji K."/>
            <person name="Ueda S."/>
            <person name="Waki K."/>
            <person name="Yamagata H."/>
            <person name="Yamamoto M."/>
            <person name="Yamamoto S."/>
            <person name="Yamane H."/>
            <person name="Yoshiki S."/>
            <person name="Yoshihara R."/>
            <person name="Yukawa K."/>
            <person name="Zhong H."/>
            <person name="Yano M."/>
            <person name="Yuan Q."/>
            <person name="Ouyang S."/>
            <person name="Liu J."/>
            <person name="Jones K.M."/>
            <person name="Gansberger K."/>
            <person name="Moffat K."/>
            <person name="Hill J."/>
            <person name="Bera J."/>
            <person name="Fadrosh D."/>
            <person name="Jin S."/>
            <person name="Johri S."/>
            <person name="Kim M."/>
            <person name="Overton L."/>
            <person name="Reardon M."/>
            <person name="Tsitrin T."/>
            <person name="Vuong H."/>
            <person name="Weaver B."/>
            <person name="Ciecko A."/>
            <person name="Tallon L."/>
            <person name="Jackson J."/>
            <person name="Pai G."/>
            <person name="Aken S.V."/>
            <person name="Utterback T."/>
            <person name="Reidmuller S."/>
            <person name="Feldblyum T."/>
            <person name="Hsiao J."/>
            <person name="Zismann V."/>
            <person name="Iobst S."/>
            <person name="de Vazeille A.R."/>
            <person name="Buell C.R."/>
            <person name="Ying K."/>
            <person name="Li Y."/>
            <person name="Lu T."/>
            <person name="Huang Y."/>
            <person name="Zhao Q."/>
            <person name="Feng Q."/>
            <person name="Zhang L."/>
            <person name="Zhu J."/>
            <person name="Weng Q."/>
            <person name="Mu J."/>
            <person name="Lu Y."/>
            <person name="Fan D."/>
            <person name="Liu Y."/>
            <person name="Guan J."/>
            <person name="Zhang Y."/>
            <person name="Yu S."/>
            <person name="Liu X."/>
            <person name="Zhang Y."/>
            <person name="Hong G."/>
            <person name="Han B."/>
            <person name="Choisne N."/>
            <person name="Demange N."/>
            <person name="Orjeda G."/>
            <person name="Samain S."/>
            <person name="Cattolico L."/>
            <person name="Pelletier E."/>
            <person name="Couloux A."/>
            <person name="Segurens B."/>
            <person name="Wincker P."/>
            <person name="D'Hont A."/>
            <person name="Scarpelli C."/>
            <person name="Weissenbach J."/>
            <person name="Salanoubat M."/>
            <person name="Quetier F."/>
            <person name="Yu Y."/>
            <person name="Kim H.R."/>
            <person name="Rambo T."/>
            <person name="Currie J."/>
            <person name="Collura K."/>
            <person name="Luo M."/>
            <person name="Yang T."/>
            <person name="Ammiraju J.S.S."/>
            <person name="Engler F."/>
            <person name="Soderlund C."/>
            <person name="Wing R.A."/>
            <person name="Palmer L.E."/>
            <person name="de la Bastide M."/>
            <person name="Spiegel L."/>
            <person name="Nascimento L."/>
            <person name="Zutavern T."/>
            <person name="O'Shaughnessy A."/>
            <person name="Dike S."/>
            <person name="Dedhia N."/>
            <person name="Preston R."/>
            <person name="Balija V."/>
            <person name="McCombie W.R."/>
            <person name="Chow T."/>
            <person name="Chen H."/>
            <person name="Chung M."/>
            <person name="Chen C."/>
            <person name="Shaw J."/>
            <person name="Wu H."/>
            <person name="Hsiao K."/>
            <person name="Chao Y."/>
            <person name="Chu M."/>
            <person name="Cheng C."/>
            <person name="Hour A."/>
            <person name="Lee P."/>
            <person name="Lin S."/>
            <person name="Lin Y."/>
            <person name="Liou J."/>
            <person name="Liu S."/>
            <person name="Hsing Y."/>
            <person name="Raghuvanshi S."/>
            <person name="Mohanty A."/>
            <person name="Bharti A.K."/>
            <person name="Gaur A."/>
            <person name="Gupta V."/>
            <person name="Kumar D."/>
            <person name="Ravi V."/>
            <person name="Vij S."/>
            <person name="Kapur A."/>
            <person name="Khurana P."/>
            <person name="Khurana P."/>
            <person name="Khurana J.P."/>
            <person name="Tyagi A.K."/>
            <person name="Gaikwad K."/>
            <person name="Singh A."/>
            <person name="Dalal V."/>
            <person name="Srivastava S."/>
            <person name="Dixit A."/>
            <person name="Pal A.K."/>
            <person name="Ghazi I.A."/>
            <person name="Yadav M."/>
            <person name="Pandit A."/>
            <person name="Bhargava A."/>
            <person name="Sureshbabu K."/>
            <person name="Batra K."/>
            <person name="Sharma T.R."/>
            <person name="Mohapatra T."/>
            <person name="Singh N.K."/>
            <person name="Messing J."/>
            <person name="Nelson A.B."/>
            <person name="Fuks G."/>
            <person name="Kavchok S."/>
            <person name="Keizer G."/>
            <person name="Linton E."/>
            <person name="Llaca V."/>
            <person name="Song R."/>
            <person name="Tanyolac B."/>
            <person name="Young S."/>
            <person name="Ho-Il K."/>
            <person name="Hahn J.H."/>
            <person name="Sangsakoo G."/>
            <person name="Vanavichit A."/>
            <person name="de Mattos Luiz.A.T."/>
            <person name="Zimmer P.D."/>
            <person name="Malone G."/>
            <person name="Dellagostin O."/>
            <person name="de Oliveira A.C."/>
            <person name="Bevan M."/>
            <person name="Bancroft I."/>
            <person name="Minx P."/>
            <person name="Cordum H."/>
            <person name="Wilson R."/>
            <person name="Cheng Z."/>
            <person name="Jin W."/>
            <person name="Jiang J."/>
            <person name="Leong S.A."/>
            <person name="Iwama H."/>
            <person name="Gojobori T."/>
            <person name="Itoh T."/>
            <person name="Niimura Y."/>
            <person name="Fujii Y."/>
            <person name="Habara T."/>
            <person name="Sakai H."/>
            <person name="Sato Y."/>
            <person name="Wilson G."/>
            <person name="Kumar K."/>
            <person name="McCouch S."/>
            <person name="Juretic N."/>
            <person name="Hoen D."/>
            <person name="Wright S."/>
            <person name="Bruskiewich R."/>
            <person name="Bureau T."/>
            <person name="Miyao A."/>
            <person name="Hirochika H."/>
            <person name="Nishikawa T."/>
            <person name="Kadowaki K."/>
            <person name="Sugiura M."/>
            <person name="Burr B."/>
            <person name="Sasaki T."/>
        </authorList>
    </citation>
    <scope>NUCLEOTIDE SEQUENCE [LARGE SCALE GENOMIC DNA]</scope>
    <source>
        <strain evidence="2">cv. Nipponbare</strain>
    </source>
</reference>
<dbReference type="EMBL" id="AP004787">
    <property type="protein sequence ID" value="BAD19480.1"/>
    <property type="molecule type" value="Genomic_DNA"/>
</dbReference>
<reference evidence="2" key="2">
    <citation type="journal article" date="2008" name="Nucleic Acids Res.">
        <title>The rice annotation project database (RAP-DB): 2008 update.</title>
        <authorList>
            <consortium name="The rice annotation project (RAP)"/>
        </authorList>
    </citation>
    <scope>GENOME REANNOTATION</scope>
    <source>
        <strain evidence="2">cv. Nipponbare</strain>
    </source>
</reference>
<evidence type="ECO:0000313" key="2">
    <source>
        <dbReference type="Proteomes" id="UP000000763"/>
    </source>
</evidence>
<dbReference type="AlphaFoldDB" id="Q6K7M9"/>
<evidence type="ECO:0000313" key="1">
    <source>
        <dbReference type="EMBL" id="BAD19480.1"/>
    </source>
</evidence>
<gene>
    <name evidence="1" type="primary">P0403C01.23</name>
</gene>
<protein>
    <submittedName>
        <fullName evidence="1">Uncharacterized protein</fullName>
    </submittedName>
</protein>
<dbReference type="Proteomes" id="UP000000763">
    <property type="component" value="Chromosome 2"/>
</dbReference>
<name>Q6K7M9_ORYSJ</name>
<proteinExistence type="predicted"/>